<keyword evidence="2" id="KW-0808">Transferase</keyword>
<keyword evidence="3" id="KW-1185">Reference proteome</keyword>
<proteinExistence type="predicted"/>
<dbReference type="Gene3D" id="3.40.50.2000">
    <property type="entry name" value="Glycogen Phosphorylase B"/>
    <property type="match status" value="2"/>
</dbReference>
<dbReference type="EC" id="2.4.1.52" evidence="2"/>
<name>A0ABS4HI25_9BACI</name>
<accession>A0ABS4HI25</accession>
<dbReference type="Pfam" id="PF00534">
    <property type="entry name" value="Glycos_transf_1"/>
    <property type="match status" value="1"/>
</dbReference>
<evidence type="ECO:0000313" key="2">
    <source>
        <dbReference type="EMBL" id="MBP1950587.1"/>
    </source>
</evidence>
<dbReference type="RefSeq" id="WP_209482057.1">
    <property type="nucleotide sequence ID" value="NZ_JAGGKK010000024.1"/>
</dbReference>
<comment type="caution">
    <text evidence="2">The sequence shown here is derived from an EMBL/GenBank/DDBJ whole genome shotgun (WGS) entry which is preliminary data.</text>
</comment>
<dbReference type="InterPro" id="IPR001296">
    <property type="entry name" value="Glyco_trans_1"/>
</dbReference>
<keyword evidence="2" id="KW-0328">Glycosyltransferase</keyword>
<dbReference type="SUPFAM" id="SSF53756">
    <property type="entry name" value="UDP-Glycosyltransferase/glycogen phosphorylase"/>
    <property type="match status" value="1"/>
</dbReference>
<organism evidence="2 3">
    <name type="scientific">Virgibacillus litoralis</name>
    <dbReference type="NCBI Taxonomy" id="578221"/>
    <lineage>
        <taxon>Bacteria</taxon>
        <taxon>Bacillati</taxon>
        <taxon>Bacillota</taxon>
        <taxon>Bacilli</taxon>
        <taxon>Bacillales</taxon>
        <taxon>Bacillaceae</taxon>
        <taxon>Virgibacillus</taxon>
    </lineage>
</organism>
<dbReference type="PANTHER" id="PTHR12526">
    <property type="entry name" value="GLYCOSYLTRANSFERASE"/>
    <property type="match status" value="1"/>
</dbReference>
<dbReference type="PANTHER" id="PTHR12526:SF630">
    <property type="entry name" value="GLYCOSYLTRANSFERASE"/>
    <property type="match status" value="1"/>
</dbReference>
<sequence length="516" mass="60012">MKPTMFFLINSIDILRGGLTRASLKQASFFAEMGYETYMLTFNFNPKYPIIRDKLLEMNKVHKNVTILNMYEELEGYDEPLTLTIPSKKASLTELSNGMSIDKRHKRNAYRVYNNGLYVKYISLNEDNSLDFIDYFDENRYRTKREVYDPWGNLKKVAFMNLLLNKPNQLIYYDNEGRAYFSQWNDPESEIIQRVNIFNKNSSITHTYANDNVTHKLDWLTKTINKLGGERSVVISDTRSTDEVLIKLDHPKAAKVWRLHSSHLDSPFTVDANITPAVKPALDNLETFDAAVFLTEEQKNDVTKRLGEKSNLMVIPHYHEESTKTIKSNNEDNKLGVVISRLSSLKRLDHTINAFKYVVDEIPDARLEIWGTGNQESSLKKLIKELNLKENVYLKGYTHNPDEIYQKALFSVMTSKKEGFALSVLESMYNKAPVISYEIKYGPTDMIVDNENGYIIENENIEELANKMIYMFKNPDKSREMGEKSRNYIDKHFNKNIYKQKWLDVIDAAITTKFRS</sequence>
<dbReference type="Proteomes" id="UP001519328">
    <property type="component" value="Unassembled WGS sequence"/>
</dbReference>
<evidence type="ECO:0000313" key="3">
    <source>
        <dbReference type="Proteomes" id="UP001519328"/>
    </source>
</evidence>
<dbReference type="EMBL" id="JAGGKK010000024">
    <property type="protein sequence ID" value="MBP1950587.1"/>
    <property type="molecule type" value="Genomic_DNA"/>
</dbReference>
<protein>
    <submittedName>
        <fullName evidence="2">Poly(Glycerol-phosphate) alpha-glucosyltransferase</fullName>
        <ecNumber evidence="2">2.4.1.52</ecNumber>
    </submittedName>
</protein>
<gene>
    <name evidence="2" type="ORF">J2Z82_003547</name>
</gene>
<dbReference type="GO" id="GO:0047265">
    <property type="term" value="F:poly(glycerol-phosphate) alpha-glucosyltransferase activity"/>
    <property type="evidence" value="ECO:0007669"/>
    <property type="project" value="UniProtKB-EC"/>
</dbReference>
<reference evidence="2 3" key="1">
    <citation type="submission" date="2021-03" db="EMBL/GenBank/DDBJ databases">
        <title>Genomic Encyclopedia of Type Strains, Phase IV (KMG-IV): sequencing the most valuable type-strain genomes for metagenomic binning, comparative biology and taxonomic classification.</title>
        <authorList>
            <person name="Goeker M."/>
        </authorList>
    </citation>
    <scope>NUCLEOTIDE SEQUENCE [LARGE SCALE GENOMIC DNA]</scope>
    <source>
        <strain evidence="2 3">DSM 21085</strain>
    </source>
</reference>
<feature type="domain" description="Glycosyl transferase family 1" evidence="1">
    <location>
        <begin position="326"/>
        <end position="487"/>
    </location>
</feature>
<evidence type="ECO:0000259" key="1">
    <source>
        <dbReference type="Pfam" id="PF00534"/>
    </source>
</evidence>